<evidence type="ECO:0000256" key="2">
    <source>
        <dbReference type="ARBA" id="ARBA00023122"/>
    </source>
</evidence>
<dbReference type="Pfam" id="PF00571">
    <property type="entry name" value="CBS"/>
    <property type="match status" value="2"/>
</dbReference>
<feature type="domain" description="CBS" evidence="5">
    <location>
        <begin position="223"/>
        <end position="284"/>
    </location>
</feature>
<gene>
    <name evidence="6" type="ORF">DFA_00810</name>
</gene>
<keyword evidence="2 3" id="KW-0129">CBS domain</keyword>
<evidence type="ECO:0000256" key="1">
    <source>
        <dbReference type="ARBA" id="ARBA00022737"/>
    </source>
</evidence>
<keyword evidence="1" id="KW-0677">Repeat</keyword>
<feature type="region of interest" description="Disordered" evidence="4">
    <location>
        <begin position="1"/>
        <end position="33"/>
    </location>
</feature>
<organism evidence="6 7">
    <name type="scientific">Cavenderia fasciculata</name>
    <name type="common">Slime mold</name>
    <name type="synonym">Dictyostelium fasciculatum</name>
    <dbReference type="NCBI Taxonomy" id="261658"/>
    <lineage>
        <taxon>Eukaryota</taxon>
        <taxon>Amoebozoa</taxon>
        <taxon>Evosea</taxon>
        <taxon>Eumycetozoa</taxon>
        <taxon>Dictyostelia</taxon>
        <taxon>Acytosteliales</taxon>
        <taxon>Cavenderiaceae</taxon>
        <taxon>Cavenderia</taxon>
    </lineage>
</organism>
<dbReference type="AlphaFoldDB" id="F4PTW2"/>
<dbReference type="KEGG" id="dfa:DFA_00810"/>
<accession>F4PTW2</accession>
<evidence type="ECO:0000256" key="3">
    <source>
        <dbReference type="PROSITE-ProRule" id="PRU00703"/>
    </source>
</evidence>
<dbReference type="OMA" id="ENTELQC"/>
<name>F4PTW2_CACFS</name>
<reference evidence="7" key="1">
    <citation type="journal article" date="2011" name="Genome Res.">
        <title>Phylogeny-wide analysis of social amoeba genomes highlights ancient origins for complex intercellular communication.</title>
        <authorList>
            <person name="Heidel A.J."/>
            <person name="Lawal H.M."/>
            <person name="Felder M."/>
            <person name="Schilde C."/>
            <person name="Helps N.R."/>
            <person name="Tunggal B."/>
            <person name="Rivero F."/>
            <person name="John U."/>
            <person name="Schleicher M."/>
            <person name="Eichinger L."/>
            <person name="Platzer M."/>
            <person name="Noegel A.A."/>
            <person name="Schaap P."/>
            <person name="Gloeckner G."/>
        </authorList>
    </citation>
    <scope>NUCLEOTIDE SEQUENCE [LARGE SCALE GENOMIC DNA]</scope>
    <source>
        <strain evidence="7">SH3</strain>
    </source>
</reference>
<dbReference type="RefSeq" id="XP_004358791.1">
    <property type="nucleotide sequence ID" value="XM_004358734.1"/>
</dbReference>
<dbReference type="SUPFAM" id="SSF54631">
    <property type="entry name" value="CBS-domain pair"/>
    <property type="match status" value="2"/>
</dbReference>
<evidence type="ECO:0000256" key="4">
    <source>
        <dbReference type="SAM" id="MobiDB-lite"/>
    </source>
</evidence>
<dbReference type="InterPro" id="IPR000644">
    <property type="entry name" value="CBS_dom"/>
</dbReference>
<evidence type="ECO:0000313" key="7">
    <source>
        <dbReference type="Proteomes" id="UP000007797"/>
    </source>
</evidence>
<dbReference type="InterPro" id="IPR046342">
    <property type="entry name" value="CBS_dom_sf"/>
</dbReference>
<dbReference type="STRING" id="1054147.F4PTW2"/>
<dbReference type="Gene3D" id="3.10.580.10">
    <property type="entry name" value="CBS-domain"/>
    <property type="match status" value="2"/>
</dbReference>
<dbReference type="PANTHER" id="PTHR13780">
    <property type="entry name" value="AMP-ACTIVATED PROTEIN KINASE, GAMMA REGULATORY SUBUNIT"/>
    <property type="match status" value="1"/>
</dbReference>
<proteinExistence type="predicted"/>
<feature type="domain" description="CBS" evidence="5">
    <location>
        <begin position="370"/>
        <end position="430"/>
    </location>
</feature>
<keyword evidence="7" id="KW-1185">Reference proteome</keyword>
<evidence type="ECO:0000313" key="6">
    <source>
        <dbReference type="EMBL" id="EGG20941.1"/>
    </source>
</evidence>
<sequence>MMMNRRKTDITSIGQEEEKNKKSSGEQPLQISQERKVELVSSIENVGIIEKKDNNYYYQELKTSRWYDLMYGRKIRDIINEKKFINRSGGQFNNNNNNNNNNEQLQGKLLVSFSAHLTNVGDALRMLKENGLYAAPVFDETLGTGEKNANVCNYLGMVGVYEILAYLLAFFKDPKMVDTIVGKIKISTWNDSVDKTKNQDNDPVDKWSQFFKHTPIIDVLDALSSKRYKPYRVYLNDSMAFLCKILDQTNYSRVPVIDHDQIISMVSTSDLIRSIVYHREKLPSLFFTELGAFEHELIDTDYITATDDIKTAYVFDQLESKGKQSAAIVDSKTGSIHANFSITDIKGIVDTNIHDLQLSIKEFLSIHRSISKIGPITVTKETALIDMFKLMVDNQIHGIWVTSVDDPIIKTVGFVSYPSIIKFIYHLIQLSSQSNI</sequence>
<dbReference type="GeneID" id="14874029"/>
<dbReference type="EMBL" id="GL883010">
    <property type="protein sequence ID" value="EGG20941.1"/>
    <property type="molecule type" value="Genomic_DNA"/>
</dbReference>
<dbReference type="OrthoDB" id="449052at2759"/>
<dbReference type="SMART" id="SM00116">
    <property type="entry name" value="CBS"/>
    <property type="match status" value="4"/>
</dbReference>
<evidence type="ECO:0000259" key="5">
    <source>
        <dbReference type="PROSITE" id="PS51371"/>
    </source>
</evidence>
<dbReference type="PROSITE" id="PS51371">
    <property type="entry name" value="CBS"/>
    <property type="match status" value="2"/>
</dbReference>
<dbReference type="InterPro" id="IPR050511">
    <property type="entry name" value="AMPK_gamma/SDS23_families"/>
</dbReference>
<dbReference type="Proteomes" id="UP000007797">
    <property type="component" value="Unassembled WGS sequence"/>
</dbReference>
<protein>
    <recommendedName>
        <fullName evidence="5">CBS domain-containing protein</fullName>
    </recommendedName>
</protein>